<dbReference type="Pfam" id="PF00990">
    <property type="entry name" value="GGDEF"/>
    <property type="match status" value="1"/>
</dbReference>
<dbReference type="PANTHER" id="PTHR45138">
    <property type="entry name" value="REGULATORY COMPONENTS OF SENSORY TRANSDUCTION SYSTEM"/>
    <property type="match status" value="1"/>
</dbReference>
<dbReference type="SUPFAM" id="SSF55073">
    <property type="entry name" value="Nucleotide cyclase"/>
    <property type="match status" value="1"/>
</dbReference>
<accession>A0ABM8ADQ6</accession>
<keyword evidence="1" id="KW-0472">Membrane</keyword>
<evidence type="ECO:0000259" key="2">
    <source>
        <dbReference type="PROSITE" id="PS50887"/>
    </source>
</evidence>
<dbReference type="InterPro" id="IPR007890">
    <property type="entry name" value="CHASE2"/>
</dbReference>
<dbReference type="CDD" id="cd01949">
    <property type="entry name" value="GGDEF"/>
    <property type="match status" value="1"/>
</dbReference>
<dbReference type="RefSeq" id="WP_264774634.1">
    <property type="nucleotide sequence ID" value="NZ_AP026560.1"/>
</dbReference>
<gene>
    <name evidence="3" type="ORF">DAETH_18800</name>
</gene>
<keyword evidence="4" id="KW-1185">Reference proteome</keyword>
<dbReference type="Proteomes" id="UP001064971">
    <property type="component" value="Chromosome"/>
</dbReference>
<dbReference type="InterPro" id="IPR029787">
    <property type="entry name" value="Nucleotide_cyclase"/>
</dbReference>
<dbReference type="InterPro" id="IPR000160">
    <property type="entry name" value="GGDEF_dom"/>
</dbReference>
<feature type="transmembrane region" description="Helical" evidence="1">
    <location>
        <begin position="301"/>
        <end position="325"/>
    </location>
</feature>
<evidence type="ECO:0000256" key="1">
    <source>
        <dbReference type="SAM" id="Phobius"/>
    </source>
</evidence>
<feature type="domain" description="GGDEF" evidence="2">
    <location>
        <begin position="363"/>
        <end position="487"/>
    </location>
</feature>
<keyword evidence="1" id="KW-1133">Transmembrane helix</keyword>
<dbReference type="PANTHER" id="PTHR45138:SF9">
    <property type="entry name" value="DIGUANYLATE CYCLASE DGCM-RELATED"/>
    <property type="match status" value="1"/>
</dbReference>
<dbReference type="PROSITE" id="PS50887">
    <property type="entry name" value="GGDEF"/>
    <property type="match status" value="1"/>
</dbReference>
<dbReference type="Pfam" id="PF05226">
    <property type="entry name" value="CHASE2"/>
    <property type="match status" value="1"/>
</dbReference>
<proteinExistence type="predicted"/>
<dbReference type="SMART" id="SM01080">
    <property type="entry name" value="CHASE2"/>
    <property type="match status" value="1"/>
</dbReference>
<dbReference type="NCBIfam" id="TIGR00254">
    <property type="entry name" value="GGDEF"/>
    <property type="match status" value="1"/>
</dbReference>
<dbReference type="EMBL" id="AP026560">
    <property type="protein sequence ID" value="BDP41911.1"/>
    <property type="molecule type" value="Genomic_DNA"/>
</dbReference>
<feature type="transmembrane region" description="Helical" evidence="1">
    <location>
        <begin position="259"/>
        <end position="281"/>
    </location>
</feature>
<keyword evidence="1" id="KW-0812">Transmembrane</keyword>
<dbReference type="SMART" id="SM00267">
    <property type="entry name" value="GGDEF"/>
    <property type="match status" value="1"/>
</dbReference>
<dbReference type="InterPro" id="IPR050469">
    <property type="entry name" value="Diguanylate_Cyclase"/>
</dbReference>
<organism evidence="3 4">
    <name type="scientific">Deinococcus aetherius</name>
    <dbReference type="NCBI Taxonomy" id="200252"/>
    <lineage>
        <taxon>Bacteria</taxon>
        <taxon>Thermotogati</taxon>
        <taxon>Deinococcota</taxon>
        <taxon>Deinococci</taxon>
        <taxon>Deinococcales</taxon>
        <taxon>Deinococcaceae</taxon>
        <taxon>Deinococcus</taxon>
    </lineage>
</organism>
<protein>
    <submittedName>
        <fullName evidence="3">Diguanylate cyclase</fullName>
    </submittedName>
</protein>
<name>A0ABM8ADQ6_9DEIO</name>
<evidence type="ECO:0000313" key="3">
    <source>
        <dbReference type="EMBL" id="BDP41911.1"/>
    </source>
</evidence>
<dbReference type="InterPro" id="IPR043128">
    <property type="entry name" value="Rev_trsase/Diguanyl_cyclase"/>
</dbReference>
<sequence length="487" mass="51740">MPTSPERSLARYTVPAAAVLGLSLALLLPTNERLWDAVNRALPSPPDPRVVVVGIDDASLRDYGRLPGWPPELYAEALRTLDEAGARAVGLDVLLEGVGNSGPVLAGTFSRPNVVLATAPGEANEVPPGWTAPTGVSALNLGPGGVVRSFQTAYATGNGRLEPSFARQVAVAAGEPAPLDERPRPLRAVKAESGGLPVLPFRDVVNGNVRFADLQGKVVLIGLTASGLVGPSLSDVSGQAVPGVLLQARAVSSLLGPPFVWLPIWLTALLCVAAAVGAVLARGLWGFGIALVTLGLAVPLWLVNVLFPGVTVSVAAILGSALVALERWWNLRNLGTRDPLTGLGNRLAFTRAVEHRWPGREGRPLGLLLVDLSGFRKVNEVYGRAAGDEVLRDLAGRIGSHKRRGDVIFRWGPDEFAVLLDNTDKHDLARISASMRGALDALTYRDVPLSVSFGAATTDSEVRSPEELIEAASRSRYRMKYRREQRE</sequence>
<evidence type="ECO:0000313" key="4">
    <source>
        <dbReference type="Proteomes" id="UP001064971"/>
    </source>
</evidence>
<reference evidence="3" key="1">
    <citation type="submission" date="2022-07" db="EMBL/GenBank/DDBJ databases">
        <title>Complete Genome Sequence of the Radioresistant Bacterium Deinococcus aetherius ST0316, Isolated from the Air Dust collected in Lower Stratosphere above Japan.</title>
        <authorList>
            <person name="Satoh K."/>
            <person name="Hagiwara K."/>
            <person name="Katsumata K."/>
            <person name="Kubo A."/>
            <person name="Yokobori S."/>
            <person name="Yamagishi A."/>
            <person name="Oono Y."/>
            <person name="Narumi I."/>
        </authorList>
    </citation>
    <scope>NUCLEOTIDE SEQUENCE</scope>
    <source>
        <strain evidence="3">ST0316</strain>
    </source>
</reference>
<dbReference type="Gene3D" id="3.30.70.270">
    <property type="match status" value="1"/>
</dbReference>